<dbReference type="GO" id="GO:0006352">
    <property type="term" value="P:DNA-templated transcription initiation"/>
    <property type="evidence" value="ECO:0007669"/>
    <property type="project" value="InterPro"/>
</dbReference>
<evidence type="ECO:0000313" key="2">
    <source>
        <dbReference type="EMBL" id="ACZ41039.1"/>
    </source>
</evidence>
<dbReference type="Proteomes" id="UP000000323">
    <property type="component" value="Chromosome 1"/>
</dbReference>
<dbReference type="STRING" id="525904.Tter_0117"/>
<dbReference type="eggNOG" id="COG1595">
    <property type="taxonomic scope" value="Bacteria"/>
</dbReference>
<feature type="transmembrane region" description="Helical" evidence="1">
    <location>
        <begin position="259"/>
        <end position="283"/>
    </location>
</feature>
<gene>
    <name evidence="2" type="ordered locus">Tter_0117</name>
</gene>
<dbReference type="eggNOG" id="COG0823">
    <property type="taxonomic scope" value="Bacteria"/>
</dbReference>
<dbReference type="InterPro" id="IPR015943">
    <property type="entry name" value="WD40/YVTN_repeat-like_dom_sf"/>
</dbReference>
<organism evidence="2 3">
    <name type="scientific">Thermobaculum terrenum (strain ATCC BAA-798 / CCMEE 7001 / YNP1)</name>
    <dbReference type="NCBI Taxonomy" id="525904"/>
    <lineage>
        <taxon>Bacteria</taxon>
        <taxon>Bacillati</taxon>
        <taxon>Chloroflexota</taxon>
        <taxon>Chloroflexia</taxon>
        <taxon>Candidatus Thermobaculales</taxon>
        <taxon>Candidatus Thermobaculaceae</taxon>
        <taxon>Thermobaculum</taxon>
    </lineage>
</organism>
<keyword evidence="1" id="KW-0812">Transmembrane</keyword>
<dbReference type="AlphaFoldDB" id="D1CDN3"/>
<dbReference type="EMBL" id="CP001825">
    <property type="protein sequence ID" value="ACZ41039.1"/>
    <property type="molecule type" value="Genomic_DNA"/>
</dbReference>
<dbReference type="KEGG" id="ttr:Tter_0117"/>
<keyword evidence="1" id="KW-0472">Membrane</keyword>
<protein>
    <submittedName>
        <fullName evidence="2">RNA polymerase, sigma-24 subunit, ECF subfamily</fullName>
    </submittedName>
</protein>
<dbReference type="Gene3D" id="2.130.10.10">
    <property type="entry name" value="YVTN repeat-like/Quinoprotein amine dehydrogenase"/>
    <property type="match status" value="2"/>
</dbReference>
<accession>D1CDN3</accession>
<proteinExistence type="predicted"/>
<dbReference type="RefSeq" id="WP_012874074.1">
    <property type="nucleotide sequence ID" value="NC_013525.1"/>
</dbReference>
<dbReference type="Gene3D" id="1.10.1740.10">
    <property type="match status" value="1"/>
</dbReference>
<reference evidence="3" key="1">
    <citation type="journal article" date="2010" name="Stand. Genomic Sci.">
        <title>Complete genome sequence of 'Thermobaculum terrenum' type strain (YNP1).</title>
        <authorList>
            <person name="Kiss H."/>
            <person name="Cleland D."/>
            <person name="Lapidus A."/>
            <person name="Lucas S."/>
            <person name="Glavina Del Rio T."/>
            <person name="Nolan M."/>
            <person name="Tice H."/>
            <person name="Han C."/>
            <person name="Goodwin L."/>
            <person name="Pitluck S."/>
            <person name="Liolios K."/>
            <person name="Ivanova N."/>
            <person name="Mavromatis K."/>
            <person name="Ovchinnikova G."/>
            <person name="Pati A."/>
            <person name="Chen A."/>
            <person name="Palaniappan K."/>
            <person name="Land M."/>
            <person name="Hauser L."/>
            <person name="Chang Y."/>
            <person name="Jeffries C."/>
            <person name="Lu M."/>
            <person name="Brettin T."/>
            <person name="Detter J."/>
            <person name="Goker M."/>
            <person name="Tindall B."/>
            <person name="Beck B."/>
            <person name="McDermott T."/>
            <person name="Woyke T."/>
            <person name="Bristow J."/>
            <person name="Eisen J."/>
            <person name="Markowitz V."/>
            <person name="Hugenholtz P."/>
            <person name="Kyrpides N."/>
            <person name="Klenk H."/>
            <person name="Cheng J."/>
        </authorList>
    </citation>
    <scope>NUCLEOTIDE SEQUENCE [LARGE SCALE GENOMIC DNA]</scope>
    <source>
        <strain evidence="3">ATCC BAA-798 / YNP1</strain>
    </source>
</reference>
<dbReference type="InterPro" id="IPR013325">
    <property type="entry name" value="RNA_pol_sigma_r2"/>
</dbReference>
<dbReference type="HOGENOM" id="CLU_301463_0_0_0"/>
<sequence length="991" mass="111360">MSDDSHASLTVADFTLADHLGLEALQVLVNPILPQLYDFIARRTIDGQEAEDVLQQTLWLAFKTCYKSDQELGLLDWLLSIATRVLLNRVNSDPLCECGLGFLVQDDSGRTNDKVSRLYGRLLASEISHFAKTQRFILGLFVHERWSIHRISTVLGISPHKVESSISTTVLQILIDLWPEEPESRLNRNDVYLITREILLGNISGSYPRIRSLIDTLSVKHTTFSMPPNLEARLWKSCSADFPQQYVPPLAVGNDNIRVYLWAVAACIVLLFAAVLGANFFGIDSSAKPSQVKTAERLVSDQNVSNRSDDSTSNIAARINGFVRDRYLSGRLVLLHYGPDGNSVGVVDFDTGNIARDVFTDLSPNVVFAISPSGRYLAYGKQDAVMLSDIIDRSPPRWLITLQSPNTDRWRYEMDRTPHRFRVAALAWHPNEQILAVASEPIYYRGLEHSRVQLVRVRNSGGETISTIVTLQSFEDVVSLDWSADGTQLLIGTDRRILLASFSRFGFWDLKQLPGRGTATWSPDDKLVLWVSPSDSASGSSLFGVTNPSTGKSSTLGTCDYARWEDDPNYVVFLQGVSNHSDRIVLSRMNLSSGEVDQVLQVAFKGNFESNALLSPDGRYLLYNDEDGLHLYDAKFQESVWRLDYPPKEVISPLVWMSGWQSYDREFETLSGTIIYPKKSGSKVSLVSLDLRTGSTRQIAAASKLSYTVGDQALMVRTSKSNALLYTQEGIIKLYIPPKMQDITAVELTSSGSTIAYATREGRGVAIWEITPQRSRVNLARSKPIAHLRTIPLSLDFSPSGRWILIKDRNNVWHLFNNKFKRIKILPRADRYSWMVLDGKDVLVQLKNLNISIYTPRGKTVYEINGYVNAYAPLDDGYIAVWTMDDDLRVYDLRKKDFVTWGSMLGMDYSELDDSSLVQIVPISDGGSWIALRLRDSVYMLDLSNGYQYPLQIKATSAGELTWLSGDPNPQFRRYVDWDSCHEVPPDKCPA</sequence>
<keyword evidence="1" id="KW-1133">Transmembrane helix</keyword>
<evidence type="ECO:0000313" key="3">
    <source>
        <dbReference type="Proteomes" id="UP000000323"/>
    </source>
</evidence>
<dbReference type="SUPFAM" id="SSF88946">
    <property type="entry name" value="Sigma2 domain of RNA polymerase sigma factors"/>
    <property type="match status" value="1"/>
</dbReference>
<name>D1CDN3_THET1</name>
<dbReference type="SUPFAM" id="SSF82171">
    <property type="entry name" value="DPP6 N-terminal domain-like"/>
    <property type="match status" value="1"/>
</dbReference>
<dbReference type="GO" id="GO:0003700">
    <property type="term" value="F:DNA-binding transcription factor activity"/>
    <property type="evidence" value="ECO:0007669"/>
    <property type="project" value="InterPro"/>
</dbReference>
<keyword evidence="3" id="KW-1185">Reference proteome</keyword>
<evidence type="ECO:0000256" key="1">
    <source>
        <dbReference type="SAM" id="Phobius"/>
    </source>
</evidence>